<dbReference type="AlphaFoldDB" id="A0A9W4TN14"/>
<keyword evidence="4" id="KW-1185">Reference proteome</keyword>
<evidence type="ECO:0000313" key="3">
    <source>
        <dbReference type="Proteomes" id="UP001154255"/>
    </source>
</evidence>
<comment type="caution">
    <text evidence="1">The sequence shown here is derived from an EMBL/GenBank/DDBJ whole genome shotgun (WGS) entry which is preliminary data.</text>
</comment>
<gene>
    <name evidence="2" type="ORF">R53529_LOCUS2055</name>
    <name evidence="1" type="ORF">R53530_LOCUS1957</name>
</gene>
<protein>
    <submittedName>
        <fullName evidence="1">Uncharacterized protein</fullName>
    </submittedName>
</protein>
<sequence length="139" mass="14944">MKTIKSISDPALRVKNVMCDDLLILMRPNKNELGQVTFYESRTIHAKDFCISIMAQTLQALGQILPRTDPADGLSLWIKDGCLTFASGDPSSLGSLSPTAMQKSLAEAFKILPTSDPGDGSPWLNGGVLMQGSNNNSCN</sequence>
<evidence type="ECO:0000313" key="4">
    <source>
        <dbReference type="Proteomes" id="UP001154259"/>
    </source>
</evidence>
<dbReference type="Proteomes" id="UP001154259">
    <property type="component" value="Unassembled WGS sequence"/>
</dbReference>
<dbReference type="EMBL" id="CAMXCM010000007">
    <property type="protein sequence ID" value="CAI3953239.1"/>
    <property type="molecule type" value="Genomic_DNA"/>
</dbReference>
<evidence type="ECO:0000313" key="1">
    <source>
        <dbReference type="EMBL" id="CAI3953239.1"/>
    </source>
</evidence>
<dbReference type="EMBL" id="CAMXCS010000007">
    <property type="protein sequence ID" value="CAI3956942.1"/>
    <property type="molecule type" value="Genomic_DNA"/>
</dbReference>
<name>A0A9W4TN14_9PROT</name>
<reference evidence="1" key="1">
    <citation type="submission" date="2022-10" db="EMBL/GenBank/DDBJ databases">
        <authorList>
            <person name="Botero Cardona J."/>
        </authorList>
    </citation>
    <scope>NUCLEOTIDE SEQUENCE</scope>
    <source>
        <strain evidence="1">LMG 31819</strain>
        <strain evidence="2">R-53529</strain>
    </source>
</reference>
<organism evidence="1 3">
    <name type="scientific">Commensalibacter communis</name>
    <dbReference type="NCBI Taxonomy" id="2972786"/>
    <lineage>
        <taxon>Bacteria</taxon>
        <taxon>Pseudomonadati</taxon>
        <taxon>Pseudomonadota</taxon>
        <taxon>Alphaproteobacteria</taxon>
        <taxon>Acetobacterales</taxon>
        <taxon>Acetobacteraceae</taxon>
    </lineage>
</organism>
<evidence type="ECO:0000313" key="2">
    <source>
        <dbReference type="EMBL" id="CAI3956942.1"/>
    </source>
</evidence>
<accession>A0A9W4TN14</accession>
<dbReference type="RefSeq" id="WP_271790474.1">
    <property type="nucleotide sequence ID" value="NZ_CAMXCM010000007.1"/>
</dbReference>
<dbReference type="Proteomes" id="UP001154255">
    <property type="component" value="Unassembled WGS sequence"/>
</dbReference>
<proteinExistence type="predicted"/>